<evidence type="ECO:0000313" key="5">
    <source>
        <dbReference type="Proteomes" id="UP000825935"/>
    </source>
</evidence>
<dbReference type="InterPro" id="IPR011990">
    <property type="entry name" value="TPR-like_helical_dom_sf"/>
</dbReference>
<dbReference type="InterPro" id="IPR046960">
    <property type="entry name" value="PPR_At4g14850-like_plant"/>
</dbReference>
<dbReference type="OrthoDB" id="1887378at2759"/>
<dbReference type="NCBIfam" id="TIGR00756">
    <property type="entry name" value="PPR"/>
    <property type="match status" value="4"/>
</dbReference>
<feature type="repeat" description="PPR" evidence="2">
    <location>
        <begin position="539"/>
        <end position="573"/>
    </location>
</feature>
<comment type="caution">
    <text evidence="4">The sequence shown here is derived from an EMBL/GenBank/DDBJ whole genome shotgun (WGS) entry which is preliminary data.</text>
</comment>
<sequence length="1126" mass="124617">MVRFLAAAALRRATAVPARSVTRIAHSSSVACSTLLSEEKCTVSRTIPIGLCGAQRSVASYLGIHHLRGHNYSTESVVSSVENIVASDAEGKVSSEATAESASGDVVSSGKVEIEPPVTESIFSFAPTENHKIGYAGVFGNFRLLVEEGRWEEAKAAQADIHEKGMRVNANIWQLVIQHCIANKGLDSARGIWNLVQDSKFQGNAFVGTHLIRMFNMLGSVEDANDVFAKLTRPNVYTWNAVIAANARHGQGDLALKLYYRMLDIHGEPDDFVFVSALEACRAIGSLAETKVIHHHITRTEYETELMVTTALLETYATVGSMDDVRREFETSPKRDSITWSAAIAAYAQRGDPVEALRLYQLMVKSYVKPNNIAFMGALKACARVGTLEQGRNIHGHIKKCRLETEPLIESNLIDMYAHCRSLVDAVEVYQRSLKREMVVWNSMIAGYAMHGNLHDAVKVFEENINKVSEMNADTFIGLQKACAKQVALEQGRSFQKTSDYWDQFDKPAVGAAIMEMYAKCGGESSEICAVFDKLPKDKPLSWAALISAQAIQGDPLGAIKTFEQMQADGYKPDSLVYANVLNACTMITDVTQGRLIHEQVKQNGFENDPIVAKALIDMYSKFRDFTEARSIFDKLSNNQLGLDAIMAGLVEHGQPEAALQFFKEFQLSGSEVTNVAYISALKACSKMSSLEEGRRIHEDIKDSSFANDPYLCSALIDMYSKCGNLEDASKVFSSVKLNNATCNAMLRGYVHHGLQEEALKLFESMQFEGVYPDEASVLAALKACATSGDLGDCKRLHAYVIERDLEASAPLGRAFITQYANLAGIEEAQVHYETLPLRDVATWNTWLAVLADKDYSSAVKGLEEMVKETKPVPGTFNNLLTACITKGLVNECLELLKSMNNVHGLTPDAEQYAFFVNALDHAGRLDEAENLLVDLPLPVNFDNWASFLSSYKHHLNPEKYCLGHECALDYERASDVYSNDDLRMGAFKFHALPKAVEAWNNPGSVVIESEPEMALMRGTDLTDKIEKHKVLFKDGRRVVRRDPSSDKAKEEALCGHCERLAISFGILNTGPGTTIRVSKNLRVCADCHTVTKLMSKIEKRDIIIRDSYRIHHFNKAGECSCNDFY</sequence>
<dbReference type="Pfam" id="PF01535">
    <property type="entry name" value="PPR"/>
    <property type="match status" value="8"/>
</dbReference>
<dbReference type="InterPro" id="IPR002885">
    <property type="entry name" value="PPR_rpt"/>
</dbReference>
<accession>A0A8T2VB32</accession>
<evidence type="ECO:0000313" key="4">
    <source>
        <dbReference type="EMBL" id="KAH7442855.1"/>
    </source>
</evidence>
<reference evidence="4" key="1">
    <citation type="submission" date="2021-08" db="EMBL/GenBank/DDBJ databases">
        <title>WGS assembly of Ceratopteris richardii.</title>
        <authorList>
            <person name="Marchant D.B."/>
            <person name="Chen G."/>
            <person name="Jenkins J."/>
            <person name="Shu S."/>
            <person name="Leebens-Mack J."/>
            <person name="Grimwood J."/>
            <person name="Schmutz J."/>
            <person name="Soltis P."/>
            <person name="Soltis D."/>
            <person name="Chen Z.-H."/>
        </authorList>
    </citation>
    <scope>NUCLEOTIDE SEQUENCE</scope>
    <source>
        <strain evidence="4">Whitten #5841</strain>
        <tissue evidence="4">Leaf</tissue>
    </source>
</reference>
<dbReference type="GO" id="GO:0009451">
    <property type="term" value="P:RNA modification"/>
    <property type="evidence" value="ECO:0007669"/>
    <property type="project" value="InterPro"/>
</dbReference>
<dbReference type="InterPro" id="IPR032867">
    <property type="entry name" value="DYW_dom"/>
</dbReference>
<proteinExistence type="predicted"/>
<dbReference type="Pfam" id="PF13041">
    <property type="entry name" value="PPR_2"/>
    <property type="match status" value="1"/>
</dbReference>
<dbReference type="GO" id="GO:0003723">
    <property type="term" value="F:RNA binding"/>
    <property type="evidence" value="ECO:0007669"/>
    <property type="project" value="InterPro"/>
</dbReference>
<keyword evidence="1" id="KW-0677">Repeat</keyword>
<feature type="repeat" description="PPR" evidence="2">
    <location>
        <begin position="235"/>
        <end position="269"/>
    </location>
</feature>
<feature type="domain" description="DYW" evidence="3">
    <location>
        <begin position="1045"/>
        <end position="1126"/>
    </location>
</feature>
<dbReference type="FunFam" id="1.25.40.10:FF:000285">
    <property type="entry name" value="Pentatricopeptide repeat-containing protein, chloroplastic"/>
    <property type="match status" value="1"/>
</dbReference>
<keyword evidence="5" id="KW-1185">Reference proteome</keyword>
<evidence type="ECO:0000256" key="1">
    <source>
        <dbReference type="ARBA" id="ARBA00022737"/>
    </source>
</evidence>
<dbReference type="EMBL" id="CM035407">
    <property type="protein sequence ID" value="KAH7442855.1"/>
    <property type="molecule type" value="Genomic_DNA"/>
</dbReference>
<name>A0A8T2VB32_CERRI</name>
<dbReference type="OMA" id="CVDSANE"/>
<evidence type="ECO:0000256" key="2">
    <source>
        <dbReference type="PROSITE-ProRule" id="PRU00708"/>
    </source>
</evidence>
<evidence type="ECO:0000259" key="3">
    <source>
        <dbReference type="Pfam" id="PF14432"/>
    </source>
</evidence>
<dbReference type="AlphaFoldDB" id="A0A8T2VB32"/>
<feature type="repeat" description="PPR" evidence="2">
    <location>
        <begin position="739"/>
        <end position="773"/>
    </location>
</feature>
<dbReference type="Proteomes" id="UP000825935">
    <property type="component" value="Chromosome 2"/>
</dbReference>
<organism evidence="4 5">
    <name type="scientific">Ceratopteris richardii</name>
    <name type="common">Triangle waterfern</name>
    <dbReference type="NCBI Taxonomy" id="49495"/>
    <lineage>
        <taxon>Eukaryota</taxon>
        <taxon>Viridiplantae</taxon>
        <taxon>Streptophyta</taxon>
        <taxon>Embryophyta</taxon>
        <taxon>Tracheophyta</taxon>
        <taxon>Polypodiopsida</taxon>
        <taxon>Polypodiidae</taxon>
        <taxon>Polypodiales</taxon>
        <taxon>Pteridineae</taxon>
        <taxon>Pteridaceae</taxon>
        <taxon>Parkerioideae</taxon>
        <taxon>Ceratopteris</taxon>
    </lineage>
</organism>
<feature type="repeat" description="PPR" evidence="2">
    <location>
        <begin position="336"/>
        <end position="370"/>
    </location>
</feature>
<dbReference type="PANTHER" id="PTHR47926:SF533">
    <property type="entry name" value="DYW DOMAIN-CONTAINING PROTEIN"/>
    <property type="match status" value="1"/>
</dbReference>
<feature type="repeat" description="PPR" evidence="2">
    <location>
        <begin position="437"/>
        <end position="467"/>
    </location>
</feature>
<dbReference type="Pfam" id="PF14432">
    <property type="entry name" value="DYW_deaminase"/>
    <property type="match status" value="1"/>
</dbReference>
<gene>
    <name evidence="4" type="ORF">KP509_02G004500</name>
</gene>
<dbReference type="Gene3D" id="1.25.40.10">
    <property type="entry name" value="Tetratricopeptide repeat domain"/>
    <property type="match status" value="5"/>
</dbReference>
<dbReference type="PANTHER" id="PTHR47926">
    <property type="entry name" value="PENTATRICOPEPTIDE REPEAT-CONTAINING PROTEIN"/>
    <property type="match status" value="1"/>
</dbReference>
<protein>
    <recommendedName>
        <fullName evidence="3">DYW domain-containing protein</fullName>
    </recommendedName>
</protein>
<dbReference type="GO" id="GO:0008270">
    <property type="term" value="F:zinc ion binding"/>
    <property type="evidence" value="ECO:0007669"/>
    <property type="project" value="InterPro"/>
</dbReference>
<dbReference type="PROSITE" id="PS51375">
    <property type="entry name" value="PPR"/>
    <property type="match status" value="5"/>
</dbReference>